<evidence type="ECO:0000256" key="1">
    <source>
        <dbReference type="ARBA" id="ARBA00004211"/>
    </source>
</evidence>
<dbReference type="GO" id="GO:0005886">
    <property type="term" value="C:plasma membrane"/>
    <property type="evidence" value="ECO:0007669"/>
    <property type="project" value="TreeGrafter"/>
</dbReference>
<dbReference type="GO" id="GO:0006887">
    <property type="term" value="P:exocytosis"/>
    <property type="evidence" value="ECO:0007669"/>
    <property type="project" value="TreeGrafter"/>
</dbReference>
<evidence type="ECO:0000313" key="13">
    <source>
        <dbReference type="EMBL" id="CAD7696369.1"/>
    </source>
</evidence>
<dbReference type="PANTHER" id="PTHR19957">
    <property type="entry name" value="SYNTAXIN"/>
    <property type="match status" value="1"/>
</dbReference>
<evidence type="ECO:0000259" key="12">
    <source>
        <dbReference type="PROSITE" id="PS50192"/>
    </source>
</evidence>
<dbReference type="FunFam" id="1.20.5.110:FF:000008">
    <property type="entry name" value="Syntaxin 132"/>
    <property type="match status" value="1"/>
</dbReference>
<dbReference type="EMBL" id="CAJHUC010000468">
    <property type="protein sequence ID" value="CAD7696369.1"/>
    <property type="molecule type" value="Genomic_DNA"/>
</dbReference>
<evidence type="ECO:0000313" key="14">
    <source>
        <dbReference type="Proteomes" id="UP000708148"/>
    </source>
</evidence>
<proteinExistence type="inferred from homology"/>
<dbReference type="Proteomes" id="UP000708148">
    <property type="component" value="Unassembled WGS sequence"/>
</dbReference>
<evidence type="ECO:0000256" key="9">
    <source>
        <dbReference type="SAM" id="Coils"/>
    </source>
</evidence>
<dbReference type="OrthoDB" id="10255013at2759"/>
<keyword evidence="14" id="KW-1185">Reference proteome</keyword>
<keyword evidence="4 11" id="KW-0812">Transmembrane</keyword>
<feature type="coiled-coil region" evidence="9">
    <location>
        <begin position="60"/>
        <end position="94"/>
    </location>
</feature>
<dbReference type="InterPro" id="IPR006012">
    <property type="entry name" value="Syntaxin/epimorphin_CS"/>
</dbReference>
<gene>
    <name evidence="13" type="ORF">OSTQU699_LOCUS1730</name>
</gene>
<keyword evidence="5" id="KW-0653">Protein transport</keyword>
<reference evidence="13" key="1">
    <citation type="submission" date="2020-12" db="EMBL/GenBank/DDBJ databases">
        <authorList>
            <person name="Iha C."/>
        </authorList>
    </citation>
    <scope>NUCLEOTIDE SEQUENCE</scope>
</reference>
<dbReference type="PROSITE" id="PS00914">
    <property type="entry name" value="SYNTAXIN"/>
    <property type="match status" value="1"/>
</dbReference>
<dbReference type="CDD" id="cd15848">
    <property type="entry name" value="SNARE_syntaxin1-like"/>
    <property type="match status" value="1"/>
</dbReference>
<dbReference type="SMART" id="SM00503">
    <property type="entry name" value="SynN"/>
    <property type="match status" value="1"/>
</dbReference>
<keyword evidence="7 11" id="KW-0472">Membrane</keyword>
<evidence type="ECO:0000256" key="3">
    <source>
        <dbReference type="ARBA" id="ARBA00022448"/>
    </source>
</evidence>
<dbReference type="InterPro" id="IPR000727">
    <property type="entry name" value="T_SNARE_dom"/>
</dbReference>
<dbReference type="GO" id="GO:0006906">
    <property type="term" value="P:vesicle fusion"/>
    <property type="evidence" value="ECO:0007669"/>
    <property type="project" value="TreeGrafter"/>
</dbReference>
<evidence type="ECO:0000256" key="8">
    <source>
        <dbReference type="RuleBase" id="RU003858"/>
    </source>
</evidence>
<dbReference type="CDD" id="cd00179">
    <property type="entry name" value="SynN"/>
    <property type="match status" value="1"/>
</dbReference>
<protein>
    <recommendedName>
        <fullName evidence="12">t-SNARE coiled-coil homology domain-containing protein</fullName>
    </recommendedName>
</protein>
<feature type="region of interest" description="Disordered" evidence="10">
    <location>
        <begin position="1"/>
        <end position="21"/>
    </location>
</feature>
<dbReference type="Pfam" id="PF05739">
    <property type="entry name" value="SNARE"/>
    <property type="match status" value="1"/>
</dbReference>
<keyword evidence="3" id="KW-0813">Transport</keyword>
<accession>A0A8S1IYV7</accession>
<dbReference type="SMART" id="SM00397">
    <property type="entry name" value="t_SNARE"/>
    <property type="match status" value="1"/>
</dbReference>
<dbReference type="InterPro" id="IPR006011">
    <property type="entry name" value="Syntaxin_N"/>
</dbReference>
<keyword evidence="6 11" id="KW-1133">Transmembrane helix</keyword>
<comment type="similarity">
    <text evidence="2 8">Belongs to the syntaxin family.</text>
</comment>
<keyword evidence="9" id="KW-0175">Coiled coil</keyword>
<dbReference type="PROSITE" id="PS50192">
    <property type="entry name" value="T_SNARE"/>
    <property type="match status" value="1"/>
</dbReference>
<dbReference type="InterPro" id="IPR010989">
    <property type="entry name" value="SNARE"/>
</dbReference>
<dbReference type="GO" id="GO:0000149">
    <property type="term" value="F:SNARE binding"/>
    <property type="evidence" value="ECO:0007669"/>
    <property type="project" value="TreeGrafter"/>
</dbReference>
<dbReference type="GO" id="GO:0031201">
    <property type="term" value="C:SNARE complex"/>
    <property type="evidence" value="ECO:0007669"/>
    <property type="project" value="TreeGrafter"/>
</dbReference>
<evidence type="ECO:0000256" key="10">
    <source>
        <dbReference type="SAM" id="MobiDB-lite"/>
    </source>
</evidence>
<dbReference type="Gene3D" id="1.20.58.70">
    <property type="match status" value="1"/>
</dbReference>
<dbReference type="Gene3D" id="1.20.5.110">
    <property type="match status" value="1"/>
</dbReference>
<evidence type="ECO:0000256" key="4">
    <source>
        <dbReference type="ARBA" id="ARBA00022692"/>
    </source>
</evidence>
<evidence type="ECO:0000256" key="11">
    <source>
        <dbReference type="SAM" id="Phobius"/>
    </source>
</evidence>
<feature type="transmembrane region" description="Helical" evidence="11">
    <location>
        <begin position="266"/>
        <end position="286"/>
    </location>
</feature>
<dbReference type="GO" id="GO:0006886">
    <property type="term" value="P:intracellular protein transport"/>
    <property type="evidence" value="ECO:0007669"/>
    <property type="project" value="InterPro"/>
</dbReference>
<evidence type="ECO:0000256" key="5">
    <source>
        <dbReference type="ARBA" id="ARBA00022927"/>
    </source>
</evidence>
<dbReference type="AlphaFoldDB" id="A0A8S1IYV7"/>
<dbReference type="GO" id="GO:0048278">
    <property type="term" value="P:vesicle docking"/>
    <property type="evidence" value="ECO:0007669"/>
    <property type="project" value="TreeGrafter"/>
</dbReference>
<comment type="caution">
    <text evidence="13">The sequence shown here is derived from an EMBL/GenBank/DDBJ whole genome shotgun (WGS) entry which is preliminary data.</text>
</comment>
<feature type="domain" description="T-SNARE coiled-coil homology" evidence="12">
    <location>
        <begin position="194"/>
        <end position="256"/>
    </location>
</feature>
<name>A0A8S1IYV7_9CHLO</name>
<dbReference type="PANTHER" id="PTHR19957:SF307">
    <property type="entry name" value="PROTEIN SSO1-RELATED"/>
    <property type="match status" value="1"/>
</dbReference>
<evidence type="ECO:0000256" key="2">
    <source>
        <dbReference type="ARBA" id="ARBA00009063"/>
    </source>
</evidence>
<dbReference type="Pfam" id="PF00804">
    <property type="entry name" value="Syntaxin"/>
    <property type="match status" value="1"/>
</dbReference>
<dbReference type="SUPFAM" id="SSF47661">
    <property type="entry name" value="t-snare proteins"/>
    <property type="match status" value="1"/>
</dbReference>
<evidence type="ECO:0000256" key="6">
    <source>
        <dbReference type="ARBA" id="ARBA00022989"/>
    </source>
</evidence>
<evidence type="ECO:0000256" key="7">
    <source>
        <dbReference type="ARBA" id="ARBA00023136"/>
    </source>
</evidence>
<dbReference type="InterPro" id="IPR045242">
    <property type="entry name" value="Syntaxin"/>
</dbReference>
<sequence>MPPSEVPDVGAASPPPTTMDADTQQFFNIVEHIKLDMHSIGEKQQMLQDMHEKSKTITRSEEMKNLREQMQDTINAVSKQAHSVKAQLEQLDKLNSAAMYKDGGSSEASSSSRMRTSITAGLKKRLKDCMGEFTSLRKRVQQEYREVVERRVFTVTGQHATEEQIDRMIETGDGEAVFQKAILDAGRGKAVQVLAEIKERQRAVQDLEHSLLELHQIFLDMAVLVEAQGEMLDNVEKQVEKSVAYVESAVKQLVQAKKSQDKTRRLYCCMVICLLLIILIVVLALVKPGFG</sequence>
<organism evidence="13 14">
    <name type="scientific">Ostreobium quekettii</name>
    <dbReference type="NCBI Taxonomy" id="121088"/>
    <lineage>
        <taxon>Eukaryota</taxon>
        <taxon>Viridiplantae</taxon>
        <taxon>Chlorophyta</taxon>
        <taxon>core chlorophytes</taxon>
        <taxon>Ulvophyceae</taxon>
        <taxon>TCBD clade</taxon>
        <taxon>Bryopsidales</taxon>
        <taxon>Ostreobineae</taxon>
        <taxon>Ostreobiaceae</taxon>
        <taxon>Ostreobium</taxon>
    </lineage>
</organism>
<comment type="subcellular location">
    <subcellularLocation>
        <location evidence="1">Membrane</location>
        <topology evidence="1">Single-pass type IV membrane protein</topology>
    </subcellularLocation>
</comment>
<dbReference type="GO" id="GO:0005484">
    <property type="term" value="F:SNAP receptor activity"/>
    <property type="evidence" value="ECO:0007669"/>
    <property type="project" value="InterPro"/>
</dbReference>
<dbReference type="GO" id="GO:0012505">
    <property type="term" value="C:endomembrane system"/>
    <property type="evidence" value="ECO:0007669"/>
    <property type="project" value="TreeGrafter"/>
</dbReference>